<feature type="region of interest" description="Disordered" evidence="1">
    <location>
        <begin position="1"/>
        <end position="30"/>
    </location>
</feature>
<evidence type="ECO:0000256" key="1">
    <source>
        <dbReference type="SAM" id="MobiDB-lite"/>
    </source>
</evidence>
<reference evidence="3" key="1">
    <citation type="journal article" date="2019" name="Int. J. Syst. Evol. Microbiol.">
        <title>The Global Catalogue of Microorganisms (GCM) 10K type strain sequencing project: providing services to taxonomists for standard genome sequencing and annotation.</title>
        <authorList>
            <consortium name="The Broad Institute Genomics Platform"/>
            <consortium name="The Broad Institute Genome Sequencing Center for Infectious Disease"/>
            <person name="Wu L."/>
            <person name="Ma J."/>
        </authorList>
    </citation>
    <scope>NUCLEOTIDE SEQUENCE [LARGE SCALE GENOMIC DNA]</scope>
    <source>
        <strain evidence="3">JCM 10083</strain>
    </source>
</reference>
<keyword evidence="3" id="KW-1185">Reference proteome</keyword>
<evidence type="ECO:0000313" key="3">
    <source>
        <dbReference type="Proteomes" id="UP001596514"/>
    </source>
</evidence>
<protein>
    <submittedName>
        <fullName evidence="2">Uncharacterized protein</fullName>
    </submittedName>
</protein>
<comment type="caution">
    <text evidence="2">The sequence shown here is derived from an EMBL/GenBank/DDBJ whole genome shotgun (WGS) entry which is preliminary data.</text>
</comment>
<dbReference type="EMBL" id="JBHTEE010000001">
    <property type="protein sequence ID" value="MFC7603638.1"/>
    <property type="molecule type" value="Genomic_DNA"/>
</dbReference>
<dbReference type="Proteomes" id="UP001596514">
    <property type="component" value="Unassembled WGS sequence"/>
</dbReference>
<organism evidence="2 3">
    <name type="scientific">Streptosporangium amethystogenes subsp. fukuiense</name>
    <dbReference type="NCBI Taxonomy" id="698418"/>
    <lineage>
        <taxon>Bacteria</taxon>
        <taxon>Bacillati</taxon>
        <taxon>Actinomycetota</taxon>
        <taxon>Actinomycetes</taxon>
        <taxon>Streptosporangiales</taxon>
        <taxon>Streptosporangiaceae</taxon>
        <taxon>Streptosporangium</taxon>
    </lineage>
</organism>
<evidence type="ECO:0000313" key="2">
    <source>
        <dbReference type="EMBL" id="MFC7603638.1"/>
    </source>
</evidence>
<name>A0ABW2T4T0_9ACTN</name>
<proteinExistence type="predicted"/>
<accession>A0ABW2T4T0</accession>
<gene>
    <name evidence="2" type="ORF">ACFQVD_26340</name>
</gene>
<dbReference type="RefSeq" id="WP_343982118.1">
    <property type="nucleotide sequence ID" value="NZ_BAAAGK010000233.1"/>
</dbReference>
<sequence length="133" mass="14847">MPEPTESAERPDIRAQQLAQARGSIPESSDYPEAVADAWNDLLDWEDLPAPNQAEIRALLPWIASQEWPPEIATPVKHQFKRLPNGSIDNFAHDVETDSGGHNGPRCEVCGTVFCQHCAPDRYEEECPGVWVE</sequence>